<keyword evidence="1" id="KW-0812">Transmembrane</keyword>
<proteinExistence type="predicted"/>
<feature type="transmembrane region" description="Helical" evidence="1">
    <location>
        <begin position="128"/>
        <end position="152"/>
    </location>
</feature>
<dbReference type="EMBL" id="JASPKY010000411">
    <property type="protein sequence ID" value="KAK9701580.1"/>
    <property type="molecule type" value="Genomic_DNA"/>
</dbReference>
<organism evidence="2 3">
    <name type="scientific">Popillia japonica</name>
    <name type="common">Japanese beetle</name>
    <dbReference type="NCBI Taxonomy" id="7064"/>
    <lineage>
        <taxon>Eukaryota</taxon>
        <taxon>Metazoa</taxon>
        <taxon>Ecdysozoa</taxon>
        <taxon>Arthropoda</taxon>
        <taxon>Hexapoda</taxon>
        <taxon>Insecta</taxon>
        <taxon>Pterygota</taxon>
        <taxon>Neoptera</taxon>
        <taxon>Endopterygota</taxon>
        <taxon>Coleoptera</taxon>
        <taxon>Polyphaga</taxon>
        <taxon>Scarabaeiformia</taxon>
        <taxon>Scarabaeidae</taxon>
        <taxon>Rutelinae</taxon>
        <taxon>Popillia</taxon>
    </lineage>
</organism>
<keyword evidence="1" id="KW-0472">Membrane</keyword>
<keyword evidence="2" id="KW-0689">Ribosomal protein</keyword>
<sequence>MSAALVRKSLALVDPSFNSKARKNKGPVDFLPNDKKFAKNIQKKQNKHKTRDLPTKTKKLTVKDLQHTLKSKNEILQRNLKKLELIKKICTIDLSSEVTSQLFERASCWGFRFNYDDNIFKMGTPIGLLLFLGFLGFIFIGFLSMYTLYMLYVGDGNIKVRKHNKFLYG</sequence>
<keyword evidence="1" id="KW-1133">Transmembrane helix</keyword>
<dbReference type="Proteomes" id="UP001458880">
    <property type="component" value="Unassembled WGS sequence"/>
</dbReference>
<evidence type="ECO:0000313" key="3">
    <source>
        <dbReference type="Proteomes" id="UP001458880"/>
    </source>
</evidence>
<reference evidence="2 3" key="1">
    <citation type="journal article" date="2024" name="BMC Genomics">
        <title>De novo assembly and annotation of Popillia japonica's genome with initial clues to its potential as an invasive pest.</title>
        <authorList>
            <person name="Cucini C."/>
            <person name="Boschi S."/>
            <person name="Funari R."/>
            <person name="Cardaioli E."/>
            <person name="Iannotti N."/>
            <person name="Marturano G."/>
            <person name="Paoli F."/>
            <person name="Bruttini M."/>
            <person name="Carapelli A."/>
            <person name="Frati F."/>
            <person name="Nardi F."/>
        </authorList>
    </citation>
    <scope>NUCLEOTIDE SEQUENCE [LARGE SCALE GENOMIC DNA]</scope>
    <source>
        <strain evidence="2">DMR45628</strain>
    </source>
</reference>
<comment type="caution">
    <text evidence="2">The sequence shown here is derived from an EMBL/GenBank/DDBJ whole genome shotgun (WGS) entry which is preliminary data.</text>
</comment>
<keyword evidence="3" id="KW-1185">Reference proteome</keyword>
<gene>
    <name evidence="2" type="ORF">QE152_g30491</name>
</gene>
<name>A0AAW1JFG8_POPJA</name>
<keyword evidence="2" id="KW-0687">Ribonucleoprotein</keyword>
<dbReference type="GO" id="GO:0005840">
    <property type="term" value="C:ribosome"/>
    <property type="evidence" value="ECO:0007669"/>
    <property type="project" value="UniProtKB-KW"/>
</dbReference>
<protein>
    <submittedName>
        <fullName evidence="2">Active regulator of SIRT1, or 40S ribosomal protein S19-binding 1</fullName>
    </submittedName>
</protein>
<accession>A0AAW1JFG8</accession>
<evidence type="ECO:0000313" key="2">
    <source>
        <dbReference type="EMBL" id="KAK9701580.1"/>
    </source>
</evidence>
<evidence type="ECO:0000256" key="1">
    <source>
        <dbReference type="SAM" id="Phobius"/>
    </source>
</evidence>
<dbReference type="AlphaFoldDB" id="A0AAW1JFG8"/>